<feature type="domain" description="ABC transporter" evidence="5">
    <location>
        <begin position="10"/>
        <end position="239"/>
    </location>
</feature>
<evidence type="ECO:0000256" key="2">
    <source>
        <dbReference type="ARBA" id="ARBA00022448"/>
    </source>
</evidence>
<reference evidence="6" key="1">
    <citation type="submission" date="2022-07" db="EMBL/GenBank/DDBJ databases">
        <title>Tahibacter sp., a new gammaproteobacterium isolated from the silt sample collected at pig farm.</title>
        <authorList>
            <person name="Chen H."/>
        </authorList>
    </citation>
    <scope>NUCLEOTIDE SEQUENCE</scope>
    <source>
        <strain evidence="6">P2K</strain>
    </source>
</reference>
<dbReference type="SUPFAM" id="SSF52540">
    <property type="entry name" value="P-loop containing nucleoside triphosphate hydrolases"/>
    <property type="match status" value="1"/>
</dbReference>
<name>A0ABT1QU09_9GAMM</name>
<sequence length="249" mass="26707">MTDPSPAPLLQLDRISRRLAGRAAVEELSLELARGEVLGLLGINGAGKSTTLRMIAGVLAPDGGQVRLDGADLYENPERGRRGIGYLPERAPLHAELGADEFLYFCARLHGLSAAAARTAVKREIERCDLGEVARRPLGQLSKGFQQRVGIAQALVHGPALVVLDEPASGLDPVQSLRMRDLIASLRGDHGVILSTHLLAEAEACCDRIAVLHRGRLRHLEAVHKGETERLEQLFLRIAADLEPAGAGA</sequence>
<evidence type="ECO:0000256" key="1">
    <source>
        <dbReference type="ARBA" id="ARBA00005417"/>
    </source>
</evidence>
<dbReference type="PANTHER" id="PTHR43335:SF4">
    <property type="entry name" value="ABC TRANSPORTER, ATP-BINDING PROTEIN"/>
    <property type="match status" value="1"/>
</dbReference>
<organism evidence="6 7">
    <name type="scientific">Tahibacter harae</name>
    <dbReference type="NCBI Taxonomy" id="2963937"/>
    <lineage>
        <taxon>Bacteria</taxon>
        <taxon>Pseudomonadati</taxon>
        <taxon>Pseudomonadota</taxon>
        <taxon>Gammaproteobacteria</taxon>
        <taxon>Lysobacterales</taxon>
        <taxon>Rhodanobacteraceae</taxon>
        <taxon>Tahibacter</taxon>
    </lineage>
</organism>
<keyword evidence="2" id="KW-0813">Transport</keyword>
<dbReference type="Pfam" id="PF00005">
    <property type="entry name" value="ABC_tran"/>
    <property type="match status" value="1"/>
</dbReference>
<evidence type="ECO:0000259" key="5">
    <source>
        <dbReference type="PROSITE" id="PS50893"/>
    </source>
</evidence>
<gene>
    <name evidence="6" type="ORF">NM961_13630</name>
</gene>
<dbReference type="InterPro" id="IPR003439">
    <property type="entry name" value="ABC_transporter-like_ATP-bd"/>
</dbReference>
<dbReference type="Gene3D" id="3.40.50.300">
    <property type="entry name" value="P-loop containing nucleotide triphosphate hydrolases"/>
    <property type="match status" value="1"/>
</dbReference>
<dbReference type="EMBL" id="JANFQO010000012">
    <property type="protein sequence ID" value="MCQ4165756.1"/>
    <property type="molecule type" value="Genomic_DNA"/>
</dbReference>
<comment type="caution">
    <text evidence="6">The sequence shown here is derived from an EMBL/GenBank/DDBJ whole genome shotgun (WGS) entry which is preliminary data.</text>
</comment>
<protein>
    <submittedName>
        <fullName evidence="6">ABC transporter ATP-binding protein</fullName>
    </submittedName>
</protein>
<evidence type="ECO:0000313" key="6">
    <source>
        <dbReference type="EMBL" id="MCQ4165756.1"/>
    </source>
</evidence>
<dbReference type="PANTHER" id="PTHR43335">
    <property type="entry name" value="ABC TRANSPORTER, ATP-BINDING PROTEIN"/>
    <property type="match status" value="1"/>
</dbReference>
<accession>A0ABT1QU09</accession>
<dbReference type="RefSeq" id="WP_255914947.1">
    <property type="nucleotide sequence ID" value="NZ_JANFQO010000012.1"/>
</dbReference>
<evidence type="ECO:0000256" key="4">
    <source>
        <dbReference type="ARBA" id="ARBA00022840"/>
    </source>
</evidence>
<evidence type="ECO:0000313" key="7">
    <source>
        <dbReference type="Proteomes" id="UP001165498"/>
    </source>
</evidence>
<proteinExistence type="inferred from homology"/>
<evidence type="ECO:0000256" key="3">
    <source>
        <dbReference type="ARBA" id="ARBA00022741"/>
    </source>
</evidence>
<dbReference type="SMART" id="SM00382">
    <property type="entry name" value="AAA"/>
    <property type="match status" value="1"/>
</dbReference>
<keyword evidence="4 6" id="KW-0067">ATP-binding</keyword>
<keyword evidence="3" id="KW-0547">Nucleotide-binding</keyword>
<dbReference type="GO" id="GO:0005524">
    <property type="term" value="F:ATP binding"/>
    <property type="evidence" value="ECO:0007669"/>
    <property type="project" value="UniProtKB-KW"/>
</dbReference>
<dbReference type="InterPro" id="IPR003593">
    <property type="entry name" value="AAA+_ATPase"/>
</dbReference>
<dbReference type="PROSITE" id="PS50893">
    <property type="entry name" value="ABC_TRANSPORTER_2"/>
    <property type="match status" value="1"/>
</dbReference>
<dbReference type="Proteomes" id="UP001165498">
    <property type="component" value="Unassembled WGS sequence"/>
</dbReference>
<keyword evidence="7" id="KW-1185">Reference proteome</keyword>
<comment type="similarity">
    <text evidence="1">Belongs to the ABC transporter superfamily.</text>
</comment>
<dbReference type="InterPro" id="IPR027417">
    <property type="entry name" value="P-loop_NTPase"/>
</dbReference>